<proteinExistence type="predicted"/>
<evidence type="ECO:0000313" key="3">
    <source>
        <dbReference type="Proteomes" id="UP001500929"/>
    </source>
</evidence>
<sequence>MASAPLRTLRVAGALGVAGSMALVAACSSGSSGAETSATPAAEGVLSGICPSTVVIQADWEPESEHGGIYELLGDDYTVDVDNKSVTGSLVSGGEPTGVNVEIRIGGSSVGYQPVQSLLYQDPDILMGYGRVSETIPSLEETPVVSVFSTLEKSPYAIYWDPATYPDAETIADLKADDVKIFMGSEATVWQDFLVGTGVIDASQIDPSDAPKPATFVAAGGAVAEAGFASAEPYLYEVETPEWGKPVKLQLIHDTGFPEYFQSMIVRADDVTAQSECLSALVPILQQAEVDYITDPTATNELMVGLVDEYATGWIYTLDNANWSIEEQKELGLVGNGADGALGSYDEERVQTLIDLVGEYTDYDTSSLTPADLVTNEFIDPSIALP</sequence>
<dbReference type="EMBL" id="BAAAQY010000005">
    <property type="protein sequence ID" value="GAA2234832.1"/>
    <property type="molecule type" value="Genomic_DNA"/>
</dbReference>
<keyword evidence="3" id="KW-1185">Reference proteome</keyword>
<protein>
    <submittedName>
        <fullName evidence="2">Nitrate ABC transporter substrate-binding protein</fullName>
    </submittedName>
</protein>
<gene>
    <name evidence="2" type="ORF">GCM10009851_19830</name>
</gene>
<keyword evidence="1" id="KW-0732">Signal</keyword>
<organism evidence="2 3">
    <name type="scientific">Herbiconiux moechotypicola</name>
    <dbReference type="NCBI Taxonomy" id="637393"/>
    <lineage>
        <taxon>Bacteria</taxon>
        <taxon>Bacillati</taxon>
        <taxon>Actinomycetota</taxon>
        <taxon>Actinomycetes</taxon>
        <taxon>Micrococcales</taxon>
        <taxon>Microbacteriaceae</taxon>
        <taxon>Herbiconiux</taxon>
    </lineage>
</organism>
<dbReference type="Gene3D" id="3.40.190.10">
    <property type="entry name" value="Periplasmic binding protein-like II"/>
    <property type="match status" value="1"/>
</dbReference>
<dbReference type="PROSITE" id="PS51257">
    <property type="entry name" value="PROKAR_LIPOPROTEIN"/>
    <property type="match status" value="1"/>
</dbReference>
<reference evidence="3" key="1">
    <citation type="journal article" date="2019" name="Int. J. Syst. Evol. Microbiol.">
        <title>The Global Catalogue of Microorganisms (GCM) 10K type strain sequencing project: providing services to taxonomists for standard genome sequencing and annotation.</title>
        <authorList>
            <consortium name="The Broad Institute Genomics Platform"/>
            <consortium name="The Broad Institute Genome Sequencing Center for Infectious Disease"/>
            <person name="Wu L."/>
            <person name="Ma J."/>
        </authorList>
    </citation>
    <scope>NUCLEOTIDE SEQUENCE [LARGE SCALE GENOMIC DNA]</scope>
    <source>
        <strain evidence="3">JCM 16117</strain>
    </source>
</reference>
<dbReference type="RefSeq" id="WP_259479460.1">
    <property type="nucleotide sequence ID" value="NZ_BAAAQY010000005.1"/>
</dbReference>
<evidence type="ECO:0000313" key="2">
    <source>
        <dbReference type="EMBL" id="GAA2234832.1"/>
    </source>
</evidence>
<accession>A0ABP5QGB8</accession>
<evidence type="ECO:0000256" key="1">
    <source>
        <dbReference type="SAM" id="SignalP"/>
    </source>
</evidence>
<feature type="chain" id="PRO_5046573838" evidence="1">
    <location>
        <begin position="35"/>
        <end position="386"/>
    </location>
</feature>
<feature type="signal peptide" evidence="1">
    <location>
        <begin position="1"/>
        <end position="34"/>
    </location>
</feature>
<comment type="caution">
    <text evidence="2">The sequence shown here is derived from an EMBL/GenBank/DDBJ whole genome shotgun (WGS) entry which is preliminary data.</text>
</comment>
<name>A0ABP5QGB8_9MICO</name>
<dbReference type="Proteomes" id="UP001500929">
    <property type="component" value="Unassembled WGS sequence"/>
</dbReference>